<reference evidence="5" key="4">
    <citation type="submission" date="2015-04" db="EMBL/GenBank/DDBJ databases">
        <title>Maintaining two mating types: Structure of the mating type locus and its role in heterokaryosis in Podospora anserina.</title>
        <authorList>
            <person name="Grognet P."/>
            <person name="Bidard F."/>
            <person name="Kuchly C."/>
            <person name="Chan Ho Tong L."/>
            <person name="Coppin E."/>
            <person name="Ait Benkhali J."/>
            <person name="Couloux A."/>
            <person name="Wincker P."/>
            <person name="Debuchy R."/>
            <person name="Silar P."/>
        </authorList>
    </citation>
    <scope>NUCLEOTIDE SEQUENCE</scope>
</reference>
<protein>
    <submittedName>
        <fullName evidence="5">Acetamidase</fullName>
    </submittedName>
    <submittedName>
        <fullName evidence="4">Podospora anserina S mat+ genomic DNA chromosome 3, supercontig 2</fullName>
    </submittedName>
</protein>
<reference evidence="4" key="2">
    <citation type="submission" date="2008-07" db="EMBL/GenBank/DDBJ databases">
        <authorList>
            <person name="Genoscope - CEA"/>
        </authorList>
    </citation>
    <scope>NUCLEOTIDE SEQUENCE</scope>
    <source>
        <strain evidence="4">S mat+</strain>
    </source>
</reference>
<evidence type="ECO:0000313" key="5">
    <source>
        <dbReference type="EMBL" id="CDP27085.1"/>
    </source>
</evidence>
<dbReference type="InterPro" id="IPR036928">
    <property type="entry name" value="AS_sf"/>
</dbReference>
<dbReference type="Gene3D" id="3.90.1300.10">
    <property type="entry name" value="Amidase signature (AS) domain"/>
    <property type="match status" value="1"/>
</dbReference>
<dbReference type="Pfam" id="PF01425">
    <property type="entry name" value="Amidase"/>
    <property type="match status" value="1"/>
</dbReference>
<reference evidence="4 6" key="1">
    <citation type="journal article" date="2008" name="Genome Biol.">
        <title>The genome sequence of the model ascomycete fungus Podospora anserina.</title>
        <authorList>
            <person name="Espagne E."/>
            <person name="Lespinet O."/>
            <person name="Malagnac F."/>
            <person name="Da Silva C."/>
            <person name="Jaillon O."/>
            <person name="Porcel B.M."/>
            <person name="Couloux A."/>
            <person name="Aury J.-M."/>
            <person name="Segurens B."/>
            <person name="Poulain J."/>
            <person name="Anthouard V."/>
            <person name="Grossetete S."/>
            <person name="Khalili H."/>
            <person name="Coppin E."/>
            <person name="Dequard-Chablat M."/>
            <person name="Picard M."/>
            <person name="Contamine V."/>
            <person name="Arnaise S."/>
            <person name="Bourdais A."/>
            <person name="Berteaux-Lecellier V."/>
            <person name="Gautheret D."/>
            <person name="de Vries R.P."/>
            <person name="Battaglia E."/>
            <person name="Coutinho P.M."/>
            <person name="Danchin E.G.J."/>
            <person name="Henrissat B."/>
            <person name="El Khoury R."/>
            <person name="Sainsard-Chanet A."/>
            <person name="Boivin A."/>
            <person name="Pinan-Lucarre B."/>
            <person name="Sellem C.H."/>
            <person name="Debuchy R."/>
            <person name="Wincker P."/>
            <person name="Weissenbach J."/>
            <person name="Silar P."/>
        </authorList>
    </citation>
    <scope>NUCLEOTIDE SEQUENCE [LARGE SCALE GENOMIC DNA]</scope>
    <source>
        <strain evidence="6">S / ATCC MYA-4624 / DSM 980 / FGSC 10383</strain>
        <strain evidence="4">S mat+</strain>
    </source>
</reference>
<dbReference type="Proteomes" id="UP000001197">
    <property type="component" value="Chromosome 3"/>
</dbReference>
<dbReference type="RefSeq" id="XP_001909364.1">
    <property type="nucleotide sequence ID" value="XM_001909329.1"/>
</dbReference>
<keyword evidence="2" id="KW-0378">Hydrolase</keyword>
<comment type="similarity">
    <text evidence="1">Belongs to the amidase family.</text>
</comment>
<dbReference type="PANTHER" id="PTHR46072:SF8">
    <property type="entry name" value="AMIDASE DOMAIN-CONTAINING PROTEIN"/>
    <property type="match status" value="1"/>
</dbReference>
<dbReference type="GO" id="GO:0016787">
    <property type="term" value="F:hydrolase activity"/>
    <property type="evidence" value="ECO:0007669"/>
    <property type="project" value="UniProtKB-KW"/>
</dbReference>
<dbReference type="AlphaFoldDB" id="B2B0H4"/>
<dbReference type="eggNOG" id="KOG1212">
    <property type="taxonomic scope" value="Eukaryota"/>
</dbReference>
<dbReference type="STRING" id="515849.B2B0H4"/>
<organism evidence="4">
    <name type="scientific">Podospora anserina (strain S / ATCC MYA-4624 / DSM 980 / FGSC 10383)</name>
    <name type="common">Pleurage anserina</name>
    <dbReference type="NCBI Taxonomy" id="515849"/>
    <lineage>
        <taxon>Eukaryota</taxon>
        <taxon>Fungi</taxon>
        <taxon>Dikarya</taxon>
        <taxon>Ascomycota</taxon>
        <taxon>Pezizomycotina</taxon>
        <taxon>Sordariomycetes</taxon>
        <taxon>Sordariomycetidae</taxon>
        <taxon>Sordariales</taxon>
        <taxon>Podosporaceae</taxon>
        <taxon>Podospora</taxon>
        <taxon>Podospora anserina</taxon>
    </lineage>
</organism>
<evidence type="ECO:0000313" key="6">
    <source>
        <dbReference type="Proteomes" id="UP000001197"/>
    </source>
</evidence>
<dbReference type="KEGG" id="pan:PODANSg6399"/>
<feature type="domain" description="Amidase" evidence="3">
    <location>
        <begin position="75"/>
        <end position="215"/>
    </location>
</feature>
<dbReference type="EMBL" id="FO904938">
    <property type="protein sequence ID" value="CDP27085.1"/>
    <property type="molecule type" value="Genomic_DNA"/>
</dbReference>
<name>B2B0H4_PODAN</name>
<dbReference type="GeneID" id="6194024"/>
<dbReference type="OrthoDB" id="6428749at2759"/>
<proteinExistence type="inferred from homology"/>
<reference evidence="6" key="3">
    <citation type="journal article" date="2014" name="Genetics">
        <title>Maintaining two mating types: Structure of the mating type locus and its role in heterokaryosis in Podospora anserina.</title>
        <authorList>
            <person name="Grognet P."/>
            <person name="Bidard F."/>
            <person name="Kuchly C."/>
            <person name="Tong L.C.H."/>
            <person name="Coppin E."/>
            <person name="Benkhali J.A."/>
            <person name="Couloux A."/>
            <person name="Wincker P."/>
            <person name="Debuchy R."/>
            <person name="Silar P."/>
        </authorList>
    </citation>
    <scope>GENOME REANNOTATION</scope>
    <source>
        <strain evidence="6">S / ATCC MYA-4624 / DSM 980 / FGSC 10383</strain>
    </source>
</reference>
<dbReference type="InterPro" id="IPR023631">
    <property type="entry name" value="Amidase_dom"/>
</dbReference>
<dbReference type="HOGENOM" id="CLU_009600_8_0_1"/>
<accession>B2B0H4</accession>
<dbReference type="PANTHER" id="PTHR46072">
    <property type="entry name" value="AMIDASE-RELATED-RELATED"/>
    <property type="match status" value="1"/>
</dbReference>
<evidence type="ECO:0000256" key="2">
    <source>
        <dbReference type="ARBA" id="ARBA00022801"/>
    </source>
</evidence>
<dbReference type="VEuPathDB" id="FungiDB:PODANS_3_5665"/>
<keyword evidence="6" id="KW-1185">Reference proteome</keyword>
<dbReference type="SUPFAM" id="SSF75304">
    <property type="entry name" value="Amidase signature (AS) enzymes"/>
    <property type="match status" value="1"/>
</dbReference>
<evidence type="ECO:0000313" key="4">
    <source>
        <dbReference type="EMBL" id="CAP70496.1"/>
    </source>
</evidence>
<dbReference type="EMBL" id="CU638743">
    <property type="protein sequence ID" value="CAP70496.1"/>
    <property type="molecule type" value="Genomic_DNA"/>
</dbReference>
<gene>
    <name evidence="4" type="ORF">PODANS_3_5665</name>
</gene>
<evidence type="ECO:0000256" key="1">
    <source>
        <dbReference type="ARBA" id="ARBA00009199"/>
    </source>
</evidence>
<sequence>MPNDGIAVPHPPVARALEIVKQALTNADFEGPIARSDGCPDVWEAIQQSGEPIFPEIVNVFPGGKRRPPIPLPEYEQVVLKMKDYRWKYNDYWQSSAGKTSSGRPVDVVIAPASPHSAIPPGKFIHSAYTSALNVLNFCIAVIPITVADKNLDTLDPNFQPLTDKDRRNMASCKYNNHQTNGQYADSQTDDPELFDGIPAAIQLFGRRLGEERVLSVAQIVVDAVEAWKRKHHRE</sequence>
<evidence type="ECO:0000259" key="3">
    <source>
        <dbReference type="Pfam" id="PF01425"/>
    </source>
</evidence>